<evidence type="ECO:0000313" key="3">
    <source>
        <dbReference type="Proteomes" id="UP001381174"/>
    </source>
</evidence>
<keyword evidence="3" id="KW-1185">Reference proteome</keyword>
<sequence>MSLALPTRPDGDGRVRVSLAELLALRGRIARVRPPRQDSRAAPAGPQASRLYGRGMDYAESRVYQPGDDVRRLDWRLTARSGELHTKLFQEEREGRLLILLDTNASMRFGTRARFKSVQAARAAALAGWYAARAGERVGALAFGASRHLLRPRGGVHGATALCGALAHWDAAVGGEEESLSDALARAGRLLHGASRVLLVSDGVSCDASARARLRDVMPRASLAVLVVADALELAPPPPGRYPLEHAGQRREVDLHGARRRAEFQQALGAGPARLSGLAQALGLRWREIDTSADPTDPVVQLLGAR</sequence>
<dbReference type="Gene3D" id="3.40.50.410">
    <property type="entry name" value="von Willebrand factor, type A domain"/>
    <property type="match status" value="1"/>
</dbReference>
<dbReference type="Pfam" id="PF01882">
    <property type="entry name" value="DUF58"/>
    <property type="match status" value="1"/>
</dbReference>
<comment type="caution">
    <text evidence="2">The sequence shown here is derived from an EMBL/GenBank/DDBJ whole genome shotgun (WGS) entry which is preliminary data.</text>
</comment>
<evidence type="ECO:0000313" key="2">
    <source>
        <dbReference type="EMBL" id="MEI7035714.1"/>
    </source>
</evidence>
<proteinExistence type="predicted"/>
<dbReference type="SUPFAM" id="SSF53300">
    <property type="entry name" value="vWA-like"/>
    <property type="match status" value="1"/>
</dbReference>
<dbReference type="PANTHER" id="PTHR33608">
    <property type="entry name" value="BLL2464 PROTEIN"/>
    <property type="match status" value="1"/>
</dbReference>
<name>A0ABU8J837_9GAMM</name>
<evidence type="ECO:0000259" key="1">
    <source>
        <dbReference type="Pfam" id="PF01882"/>
    </source>
</evidence>
<protein>
    <submittedName>
        <fullName evidence="2">DUF58 domain-containing protein</fullName>
    </submittedName>
</protein>
<reference evidence="2 3" key="1">
    <citation type="journal article" date="2014" name="Int. J. Syst. Evol. Microbiol.">
        <title>Fulvimonas yonginensis sp. nov., isolated from greenhouse soil, and emended description of the genus Fulvimonas.</title>
        <authorList>
            <person name="Ahn J.H."/>
            <person name="Kim S.J."/>
            <person name="Weon H.Y."/>
            <person name="Hong S.B."/>
            <person name="Seok S.J."/>
            <person name="Kwon S.W."/>
        </authorList>
    </citation>
    <scope>NUCLEOTIDE SEQUENCE [LARGE SCALE GENOMIC DNA]</scope>
    <source>
        <strain evidence="2 3">KACC 16952</strain>
    </source>
</reference>
<dbReference type="EMBL" id="JBBBNY010000001">
    <property type="protein sequence ID" value="MEI7035714.1"/>
    <property type="molecule type" value="Genomic_DNA"/>
</dbReference>
<dbReference type="InterPro" id="IPR036465">
    <property type="entry name" value="vWFA_dom_sf"/>
</dbReference>
<gene>
    <name evidence="2" type="ORF">WAT24_02955</name>
</gene>
<dbReference type="RefSeq" id="WP_336806326.1">
    <property type="nucleotide sequence ID" value="NZ_JBBBNY010000001.1"/>
</dbReference>
<feature type="domain" description="DUF58" evidence="1">
    <location>
        <begin position="60"/>
        <end position="267"/>
    </location>
</feature>
<dbReference type="Proteomes" id="UP001381174">
    <property type="component" value="Unassembled WGS sequence"/>
</dbReference>
<accession>A0ABU8J837</accession>
<dbReference type="InterPro" id="IPR002881">
    <property type="entry name" value="DUF58"/>
</dbReference>
<organism evidence="2 3">
    <name type="scientific">Fulvimonas yonginensis</name>
    <dbReference type="NCBI Taxonomy" id="1495200"/>
    <lineage>
        <taxon>Bacteria</taxon>
        <taxon>Pseudomonadati</taxon>
        <taxon>Pseudomonadota</taxon>
        <taxon>Gammaproteobacteria</taxon>
        <taxon>Lysobacterales</taxon>
        <taxon>Rhodanobacteraceae</taxon>
        <taxon>Fulvimonas</taxon>
    </lineage>
</organism>
<dbReference type="PANTHER" id="PTHR33608:SF12">
    <property type="entry name" value="DUF58 DOMAIN-CONTAINING PROTEIN"/>
    <property type="match status" value="1"/>
</dbReference>